<keyword evidence="1" id="KW-0812">Transmembrane</keyword>
<proteinExistence type="predicted"/>
<name>E8KHP6_9PAST</name>
<organism evidence="2 3">
    <name type="scientific">Actinobacillus ureae ATCC 25976</name>
    <dbReference type="NCBI Taxonomy" id="887324"/>
    <lineage>
        <taxon>Bacteria</taxon>
        <taxon>Pseudomonadati</taxon>
        <taxon>Pseudomonadota</taxon>
        <taxon>Gammaproteobacteria</taxon>
        <taxon>Pasteurellales</taxon>
        <taxon>Pasteurellaceae</taxon>
        <taxon>Actinobacillus</taxon>
    </lineage>
</organism>
<gene>
    <name evidence="2" type="ORF">HMPREF0027_1363</name>
</gene>
<feature type="transmembrane region" description="Helical" evidence="1">
    <location>
        <begin position="95"/>
        <end position="112"/>
    </location>
</feature>
<keyword evidence="1" id="KW-0472">Membrane</keyword>
<feature type="transmembrane region" description="Helical" evidence="1">
    <location>
        <begin position="31"/>
        <end position="50"/>
    </location>
</feature>
<dbReference type="HOGENOM" id="CLU_2079719_0_0_6"/>
<keyword evidence="1" id="KW-1133">Transmembrane helix</keyword>
<evidence type="ECO:0000256" key="1">
    <source>
        <dbReference type="SAM" id="Phobius"/>
    </source>
</evidence>
<protein>
    <submittedName>
        <fullName evidence="2">Uncharacterized protein</fullName>
    </submittedName>
</protein>
<feature type="transmembrane region" description="Helical" evidence="1">
    <location>
        <begin position="62"/>
        <end position="83"/>
    </location>
</feature>
<dbReference type="Proteomes" id="UP000005467">
    <property type="component" value="Unassembled WGS sequence"/>
</dbReference>
<keyword evidence="3" id="KW-1185">Reference proteome</keyword>
<feature type="transmembrane region" description="Helical" evidence="1">
    <location>
        <begin position="7"/>
        <end position="25"/>
    </location>
</feature>
<evidence type="ECO:0000313" key="3">
    <source>
        <dbReference type="Proteomes" id="UP000005467"/>
    </source>
</evidence>
<reference evidence="2 3" key="1">
    <citation type="submission" date="2011-01" db="EMBL/GenBank/DDBJ databases">
        <authorList>
            <person name="Muzny D."/>
            <person name="Qin X."/>
            <person name="Deng J."/>
            <person name="Jiang H."/>
            <person name="Liu Y."/>
            <person name="Qu J."/>
            <person name="Song X.-Z."/>
            <person name="Zhang L."/>
            <person name="Thornton R."/>
            <person name="Coyle M."/>
            <person name="Francisco L."/>
            <person name="Jackson L."/>
            <person name="Javaid M."/>
            <person name="Korchina V."/>
            <person name="Kovar C."/>
            <person name="Mata R."/>
            <person name="Mathew T."/>
            <person name="Ngo R."/>
            <person name="Nguyen L."/>
            <person name="Nguyen N."/>
            <person name="Okwuonu G."/>
            <person name="Ongeri F."/>
            <person name="Pham C."/>
            <person name="Simmons D."/>
            <person name="Wilczek-Boney K."/>
            <person name="Hale W."/>
            <person name="Jakkamsetti A."/>
            <person name="Pham P."/>
            <person name="Ruth R."/>
            <person name="San Lucas F."/>
            <person name="Warren J."/>
            <person name="Zhang J."/>
            <person name="Zhao Z."/>
            <person name="Zhou C."/>
            <person name="Zhu D."/>
            <person name="Lee S."/>
            <person name="Bess C."/>
            <person name="Blankenburg K."/>
            <person name="Forbes L."/>
            <person name="Fu Q."/>
            <person name="Gubbala S."/>
            <person name="Hirani K."/>
            <person name="Jayaseelan J.C."/>
            <person name="Lara F."/>
            <person name="Munidasa M."/>
            <person name="Palculict T."/>
            <person name="Patil S."/>
            <person name="Pu L.-L."/>
            <person name="Saada N."/>
            <person name="Tang L."/>
            <person name="Weissenberger G."/>
            <person name="Zhu Y."/>
            <person name="Hemphill L."/>
            <person name="Shang Y."/>
            <person name="Youmans B."/>
            <person name="Ayvaz T."/>
            <person name="Ross M."/>
            <person name="Santibanez J."/>
            <person name="Aqrawi P."/>
            <person name="Gross S."/>
            <person name="Joshi V."/>
            <person name="Fowler G."/>
            <person name="Nazareth L."/>
            <person name="Reid J."/>
            <person name="Worley K."/>
            <person name="Petrosino J."/>
            <person name="Highlander S."/>
            <person name="Gibbs R."/>
        </authorList>
    </citation>
    <scope>NUCLEOTIDE SEQUENCE [LARGE SCALE GENOMIC DNA]</scope>
    <source>
        <strain evidence="2 3">ATCC 25976</strain>
    </source>
</reference>
<sequence length="117" mass="14166">MILGIIWLFYSLFLYLYFATYYLFLAVFGQYISVSFITWIFVIYLFLACRKQLQWWKIKLSLVLYIYFTGIFIHLVQFSIITFCYPGHEIFSYDWKNFGLGLIGIPIGWLVYKRSKK</sequence>
<comment type="caution">
    <text evidence="2">The sequence shown here is derived from an EMBL/GenBank/DDBJ whole genome shotgun (WGS) entry which is preliminary data.</text>
</comment>
<dbReference type="AlphaFoldDB" id="E8KHP6"/>
<accession>E8KHP6</accession>
<dbReference type="EMBL" id="AEVG01000097">
    <property type="protein sequence ID" value="EFX91604.1"/>
    <property type="molecule type" value="Genomic_DNA"/>
</dbReference>
<evidence type="ECO:0000313" key="2">
    <source>
        <dbReference type="EMBL" id="EFX91604.1"/>
    </source>
</evidence>